<accession>A0A9D4E289</accession>
<dbReference type="EMBL" id="JAIWYP010000009">
    <property type="protein sequence ID" value="KAH3771478.1"/>
    <property type="molecule type" value="Genomic_DNA"/>
</dbReference>
<dbReference type="Proteomes" id="UP000828390">
    <property type="component" value="Unassembled WGS sequence"/>
</dbReference>
<dbReference type="AlphaFoldDB" id="A0A9D4E289"/>
<evidence type="ECO:0000313" key="1">
    <source>
        <dbReference type="EMBL" id="KAH3771478.1"/>
    </source>
</evidence>
<keyword evidence="2" id="KW-1185">Reference proteome</keyword>
<comment type="caution">
    <text evidence="1">The sequence shown here is derived from an EMBL/GenBank/DDBJ whole genome shotgun (WGS) entry which is preliminary data.</text>
</comment>
<gene>
    <name evidence="1" type="ORF">DPMN_172797</name>
</gene>
<organism evidence="1 2">
    <name type="scientific">Dreissena polymorpha</name>
    <name type="common">Zebra mussel</name>
    <name type="synonym">Mytilus polymorpha</name>
    <dbReference type="NCBI Taxonomy" id="45954"/>
    <lineage>
        <taxon>Eukaryota</taxon>
        <taxon>Metazoa</taxon>
        <taxon>Spiralia</taxon>
        <taxon>Lophotrochozoa</taxon>
        <taxon>Mollusca</taxon>
        <taxon>Bivalvia</taxon>
        <taxon>Autobranchia</taxon>
        <taxon>Heteroconchia</taxon>
        <taxon>Euheterodonta</taxon>
        <taxon>Imparidentia</taxon>
        <taxon>Neoheterodontei</taxon>
        <taxon>Myida</taxon>
        <taxon>Dreissenoidea</taxon>
        <taxon>Dreissenidae</taxon>
        <taxon>Dreissena</taxon>
    </lineage>
</organism>
<feature type="non-terminal residue" evidence="1">
    <location>
        <position position="108"/>
    </location>
</feature>
<proteinExistence type="predicted"/>
<reference evidence="1" key="1">
    <citation type="journal article" date="2019" name="bioRxiv">
        <title>The Genome of the Zebra Mussel, Dreissena polymorpha: A Resource for Invasive Species Research.</title>
        <authorList>
            <person name="McCartney M.A."/>
            <person name="Auch B."/>
            <person name="Kono T."/>
            <person name="Mallez S."/>
            <person name="Zhang Y."/>
            <person name="Obille A."/>
            <person name="Becker A."/>
            <person name="Abrahante J.E."/>
            <person name="Garbe J."/>
            <person name="Badalamenti J.P."/>
            <person name="Herman A."/>
            <person name="Mangelson H."/>
            <person name="Liachko I."/>
            <person name="Sullivan S."/>
            <person name="Sone E.D."/>
            <person name="Koren S."/>
            <person name="Silverstein K.A.T."/>
            <person name="Beckman K.B."/>
            <person name="Gohl D.M."/>
        </authorList>
    </citation>
    <scope>NUCLEOTIDE SEQUENCE</scope>
    <source>
        <strain evidence="1">Duluth1</strain>
        <tissue evidence="1">Whole animal</tissue>
    </source>
</reference>
<protein>
    <submittedName>
        <fullName evidence="1">Uncharacterized protein</fullName>
    </submittedName>
</protein>
<sequence length="108" mass="12441">MFSPYIKSTICGIHCCWGTPRFRSVLELPFCNSFTIVCCHLVLTSDNHERYLSPTCPTCCEKSRGNAYCSRDYNDQASNELSMEPLSLDELKSEKCPRRTCWNWVTTL</sequence>
<evidence type="ECO:0000313" key="2">
    <source>
        <dbReference type="Proteomes" id="UP000828390"/>
    </source>
</evidence>
<name>A0A9D4E289_DREPO</name>
<reference evidence="1" key="2">
    <citation type="submission" date="2020-11" db="EMBL/GenBank/DDBJ databases">
        <authorList>
            <person name="McCartney M.A."/>
            <person name="Auch B."/>
            <person name="Kono T."/>
            <person name="Mallez S."/>
            <person name="Becker A."/>
            <person name="Gohl D.M."/>
            <person name="Silverstein K.A.T."/>
            <person name="Koren S."/>
            <person name="Bechman K.B."/>
            <person name="Herman A."/>
            <person name="Abrahante J.E."/>
            <person name="Garbe J."/>
        </authorList>
    </citation>
    <scope>NUCLEOTIDE SEQUENCE</scope>
    <source>
        <strain evidence="1">Duluth1</strain>
        <tissue evidence="1">Whole animal</tissue>
    </source>
</reference>